<dbReference type="eggNOG" id="COG1598">
    <property type="taxonomic scope" value="Bacteria"/>
</dbReference>
<dbReference type="STRING" id="293614.A1C_05465"/>
<gene>
    <name evidence="1" type="ordered locus">A1C_05465</name>
</gene>
<keyword evidence="2" id="KW-1185">Reference proteome</keyword>
<dbReference type="KEGG" id="rak:A1C_05465"/>
<accession>A8GPK5</accession>
<name>A8GPK5_RICAH</name>
<evidence type="ECO:0000313" key="1">
    <source>
        <dbReference type="EMBL" id="ABV75330.1"/>
    </source>
</evidence>
<dbReference type="HOGENOM" id="CLU_3221361_0_0_5"/>
<reference evidence="1" key="1">
    <citation type="submission" date="2007-09" db="EMBL/GenBank/DDBJ databases">
        <title>Complete Genome Sequence of Rickettsia akari.</title>
        <authorList>
            <person name="Madan A."/>
            <person name="Fahey J."/>
            <person name="Helton E."/>
            <person name="Ketteman M."/>
            <person name="Madan A."/>
            <person name="Rodrigues S."/>
            <person name="Sanchez A."/>
            <person name="Whiting M."/>
            <person name="Dasch G."/>
            <person name="Eremeeva M."/>
        </authorList>
    </citation>
    <scope>NUCLEOTIDE SEQUENCE</scope>
    <source>
        <strain evidence="1">Hartford</strain>
    </source>
</reference>
<dbReference type="Proteomes" id="UP000006830">
    <property type="component" value="Chromosome"/>
</dbReference>
<organism evidence="1 2">
    <name type="scientific">Rickettsia akari (strain Hartford)</name>
    <dbReference type="NCBI Taxonomy" id="293614"/>
    <lineage>
        <taxon>Bacteria</taxon>
        <taxon>Pseudomonadati</taxon>
        <taxon>Pseudomonadota</taxon>
        <taxon>Alphaproteobacteria</taxon>
        <taxon>Rickettsiales</taxon>
        <taxon>Rickettsiaceae</taxon>
        <taxon>Rickettsieae</taxon>
        <taxon>Rickettsia</taxon>
        <taxon>spotted fever group</taxon>
    </lineage>
</organism>
<dbReference type="EMBL" id="CP000847">
    <property type="protein sequence ID" value="ABV75330.1"/>
    <property type="molecule type" value="Genomic_DNA"/>
</dbReference>
<protein>
    <submittedName>
        <fullName evidence="1">Uncharacterized protein</fullName>
    </submittedName>
</protein>
<sequence>MKTNDAFDGFTIELFKDTDGDRLARFEELLNVSAFGNAPEKALQ</sequence>
<evidence type="ECO:0000313" key="2">
    <source>
        <dbReference type="Proteomes" id="UP000006830"/>
    </source>
</evidence>
<dbReference type="AlphaFoldDB" id="A8GPK5"/>
<proteinExistence type="predicted"/>